<keyword evidence="3" id="KW-1185">Reference proteome</keyword>
<accession>A0A8T3CJ82</accession>
<protein>
    <submittedName>
        <fullName evidence="2">Uncharacterized protein</fullName>
    </submittedName>
</protein>
<feature type="region of interest" description="Disordered" evidence="1">
    <location>
        <begin position="1"/>
        <end position="20"/>
    </location>
</feature>
<evidence type="ECO:0000313" key="3">
    <source>
        <dbReference type="Proteomes" id="UP000829720"/>
    </source>
</evidence>
<organism evidence="2 3">
    <name type="scientific">Albula goreensis</name>
    <dbReference type="NCBI Taxonomy" id="1534307"/>
    <lineage>
        <taxon>Eukaryota</taxon>
        <taxon>Metazoa</taxon>
        <taxon>Chordata</taxon>
        <taxon>Craniata</taxon>
        <taxon>Vertebrata</taxon>
        <taxon>Euteleostomi</taxon>
        <taxon>Actinopterygii</taxon>
        <taxon>Neopterygii</taxon>
        <taxon>Teleostei</taxon>
        <taxon>Albuliformes</taxon>
        <taxon>Albulidae</taxon>
        <taxon>Albula</taxon>
    </lineage>
</organism>
<dbReference type="EMBL" id="JAERUA010000022">
    <property type="protein sequence ID" value="KAI1884017.1"/>
    <property type="molecule type" value="Genomic_DNA"/>
</dbReference>
<feature type="compositionally biased region" description="Basic and acidic residues" evidence="1">
    <location>
        <begin position="1"/>
        <end position="10"/>
    </location>
</feature>
<evidence type="ECO:0000256" key="1">
    <source>
        <dbReference type="SAM" id="MobiDB-lite"/>
    </source>
</evidence>
<dbReference type="AlphaFoldDB" id="A0A8T3CJ82"/>
<proteinExistence type="predicted"/>
<dbReference type="Proteomes" id="UP000829720">
    <property type="component" value="Unassembled WGS sequence"/>
</dbReference>
<reference evidence="2" key="1">
    <citation type="submission" date="2021-01" db="EMBL/GenBank/DDBJ databases">
        <authorList>
            <person name="Zahm M."/>
            <person name="Roques C."/>
            <person name="Cabau C."/>
            <person name="Klopp C."/>
            <person name="Donnadieu C."/>
            <person name="Jouanno E."/>
            <person name="Lampietro C."/>
            <person name="Louis A."/>
            <person name="Herpin A."/>
            <person name="Echchiki A."/>
            <person name="Berthelot C."/>
            <person name="Parey E."/>
            <person name="Roest-Crollius H."/>
            <person name="Braasch I."/>
            <person name="Postlethwait J."/>
            <person name="Bobe J."/>
            <person name="Montfort J."/>
            <person name="Bouchez O."/>
            <person name="Begum T."/>
            <person name="Mejri S."/>
            <person name="Adams A."/>
            <person name="Chen W.-J."/>
            <person name="Guiguen Y."/>
        </authorList>
    </citation>
    <scope>NUCLEOTIDE SEQUENCE</scope>
    <source>
        <tissue evidence="2">Blood</tissue>
    </source>
</reference>
<name>A0A8T3CJ82_9TELE</name>
<evidence type="ECO:0000313" key="2">
    <source>
        <dbReference type="EMBL" id="KAI1884017.1"/>
    </source>
</evidence>
<comment type="caution">
    <text evidence="2">The sequence shown here is derived from an EMBL/GenBank/DDBJ whole genome shotgun (WGS) entry which is preliminary data.</text>
</comment>
<gene>
    <name evidence="2" type="ORF">AGOR_G00222050</name>
</gene>
<sequence>MTREERRTSAQRDPLNHSYDLQAAPVVQVAPEEDVVQAQRGCSEGGWKATVPGRELLPLGSSAAGSGTVFSARVLHSSQEKKALADHQIQNPALEIRGCE</sequence>